<sequence>MPPAHPATVHFPIAFLSLAYGLDILHTVKPNLPGSVTSYIPADFDLTRASYYLLSLGLLTAIPAVVTGGQQAVKLFARQGMYEADGKTLKIKTKATIAHAVVNDIALAASAYVWYAKHQAANSTIVGKLGLSSEALYAPALWMVAAQVITFGLLLFGASIGGALTYQYGVGFSAVGTSNNVGKKSK</sequence>
<dbReference type="InterPro" id="IPR019251">
    <property type="entry name" value="DUF2231_TM"/>
</dbReference>
<keyword evidence="4" id="KW-1185">Reference proteome</keyword>
<dbReference type="Proteomes" id="UP000503462">
    <property type="component" value="Chromosome 3"/>
</dbReference>
<dbReference type="AlphaFoldDB" id="A0A6H0XVG8"/>
<keyword evidence="1" id="KW-0472">Membrane</keyword>
<name>A0A6H0XVG8_9PEZI</name>
<proteinExistence type="predicted"/>
<evidence type="ECO:0000256" key="1">
    <source>
        <dbReference type="SAM" id="Phobius"/>
    </source>
</evidence>
<gene>
    <name evidence="3" type="ORF">AMS68_004260</name>
</gene>
<keyword evidence="1" id="KW-1133">Transmembrane helix</keyword>
<feature type="domain" description="DUF2231" evidence="2">
    <location>
        <begin position="3"/>
        <end position="172"/>
    </location>
</feature>
<dbReference type="OrthoDB" id="2580011at2759"/>
<keyword evidence="1" id="KW-0812">Transmembrane</keyword>
<evidence type="ECO:0000313" key="4">
    <source>
        <dbReference type="Proteomes" id="UP000503462"/>
    </source>
</evidence>
<feature type="transmembrane region" description="Helical" evidence="1">
    <location>
        <begin position="135"/>
        <end position="156"/>
    </location>
</feature>
<protein>
    <recommendedName>
        <fullName evidence="2">DUF2231 domain-containing protein</fullName>
    </recommendedName>
</protein>
<evidence type="ECO:0000259" key="2">
    <source>
        <dbReference type="Pfam" id="PF09990"/>
    </source>
</evidence>
<dbReference type="EMBL" id="CP051141">
    <property type="protein sequence ID" value="QIW98742.1"/>
    <property type="molecule type" value="Genomic_DNA"/>
</dbReference>
<feature type="transmembrane region" description="Helical" evidence="1">
    <location>
        <begin position="97"/>
        <end position="115"/>
    </location>
</feature>
<reference evidence="3 4" key="1">
    <citation type="journal article" date="2016" name="Sci. Rep.">
        <title>Peltaster fructicola genome reveals evolution from an invasive phytopathogen to an ectophytic parasite.</title>
        <authorList>
            <person name="Xu C."/>
            <person name="Chen H."/>
            <person name="Gleason M.L."/>
            <person name="Xu J.R."/>
            <person name="Liu H."/>
            <person name="Zhang R."/>
            <person name="Sun G."/>
        </authorList>
    </citation>
    <scope>NUCLEOTIDE SEQUENCE [LARGE SCALE GENOMIC DNA]</scope>
    <source>
        <strain evidence="3 4">LNHT1506</strain>
    </source>
</reference>
<accession>A0A6H0XVG8</accession>
<feature type="transmembrane region" description="Helical" evidence="1">
    <location>
        <begin position="51"/>
        <end position="76"/>
    </location>
</feature>
<evidence type="ECO:0000313" key="3">
    <source>
        <dbReference type="EMBL" id="QIW98742.1"/>
    </source>
</evidence>
<dbReference type="Pfam" id="PF09990">
    <property type="entry name" value="DUF2231"/>
    <property type="match status" value="1"/>
</dbReference>
<organism evidence="3 4">
    <name type="scientific">Peltaster fructicola</name>
    <dbReference type="NCBI Taxonomy" id="286661"/>
    <lineage>
        <taxon>Eukaryota</taxon>
        <taxon>Fungi</taxon>
        <taxon>Dikarya</taxon>
        <taxon>Ascomycota</taxon>
        <taxon>Pezizomycotina</taxon>
        <taxon>Dothideomycetes</taxon>
        <taxon>Dothideomycetes incertae sedis</taxon>
        <taxon>Peltaster</taxon>
    </lineage>
</organism>